<dbReference type="AlphaFoldDB" id="A0A0D0AE36"/>
<reference evidence="2" key="2">
    <citation type="submission" date="2015-01" db="EMBL/GenBank/DDBJ databases">
        <title>Evolutionary Origins and Diversification of the Mycorrhizal Mutualists.</title>
        <authorList>
            <consortium name="DOE Joint Genome Institute"/>
            <consortium name="Mycorrhizal Genomics Consortium"/>
            <person name="Kohler A."/>
            <person name="Kuo A."/>
            <person name="Nagy L.G."/>
            <person name="Floudas D."/>
            <person name="Copeland A."/>
            <person name="Barry K.W."/>
            <person name="Cichocki N."/>
            <person name="Veneault-Fourrey C."/>
            <person name="LaButti K."/>
            <person name="Lindquist E.A."/>
            <person name="Lipzen A."/>
            <person name="Lundell T."/>
            <person name="Morin E."/>
            <person name="Murat C."/>
            <person name="Riley R."/>
            <person name="Ohm R."/>
            <person name="Sun H."/>
            <person name="Tunlid A."/>
            <person name="Henrissat B."/>
            <person name="Grigoriev I.V."/>
            <person name="Hibbett D.S."/>
            <person name="Martin F."/>
        </authorList>
    </citation>
    <scope>NUCLEOTIDE SEQUENCE [LARGE SCALE GENOMIC DNA]</scope>
    <source>
        <strain evidence="2">UH-Slu-Lm8-n1</strain>
    </source>
</reference>
<gene>
    <name evidence="1" type="ORF">CY34DRAFT_807731</name>
</gene>
<reference evidence="1 2" key="1">
    <citation type="submission" date="2014-04" db="EMBL/GenBank/DDBJ databases">
        <authorList>
            <consortium name="DOE Joint Genome Institute"/>
            <person name="Kuo A."/>
            <person name="Ruytinx J."/>
            <person name="Rineau F."/>
            <person name="Colpaert J."/>
            <person name="Kohler A."/>
            <person name="Nagy L.G."/>
            <person name="Floudas D."/>
            <person name="Copeland A."/>
            <person name="Barry K.W."/>
            <person name="Cichocki N."/>
            <person name="Veneault-Fourrey C."/>
            <person name="LaButti K."/>
            <person name="Lindquist E.A."/>
            <person name="Lipzen A."/>
            <person name="Lundell T."/>
            <person name="Morin E."/>
            <person name="Murat C."/>
            <person name="Sun H."/>
            <person name="Tunlid A."/>
            <person name="Henrissat B."/>
            <person name="Grigoriev I.V."/>
            <person name="Hibbett D.S."/>
            <person name="Martin F."/>
            <person name="Nordberg H.P."/>
            <person name="Cantor M.N."/>
            <person name="Hua S.X."/>
        </authorList>
    </citation>
    <scope>NUCLEOTIDE SEQUENCE [LARGE SCALE GENOMIC DNA]</scope>
    <source>
        <strain evidence="1 2">UH-Slu-Lm8-n1</strain>
    </source>
</reference>
<proteinExistence type="predicted"/>
<sequence length="94" mass="10596">MLRNAKYVVHDGFPAVAWVVNYGNPEDWSSDLRAKPDRFMLWLRILPREPQKTGVQSEHNKFGRSFKGKLGFSVGQKQHTGISTTGTQSGKCMS</sequence>
<dbReference type="InParanoid" id="A0A0D0AE36"/>
<dbReference type="HOGENOM" id="CLU_2387640_0_0_1"/>
<dbReference type="EMBL" id="KN835322">
    <property type="protein sequence ID" value="KIK39951.1"/>
    <property type="molecule type" value="Genomic_DNA"/>
</dbReference>
<name>A0A0D0AE36_9AGAM</name>
<keyword evidence="2" id="KW-1185">Reference proteome</keyword>
<organism evidence="1 2">
    <name type="scientific">Suillus luteus UH-Slu-Lm8-n1</name>
    <dbReference type="NCBI Taxonomy" id="930992"/>
    <lineage>
        <taxon>Eukaryota</taxon>
        <taxon>Fungi</taxon>
        <taxon>Dikarya</taxon>
        <taxon>Basidiomycota</taxon>
        <taxon>Agaricomycotina</taxon>
        <taxon>Agaricomycetes</taxon>
        <taxon>Agaricomycetidae</taxon>
        <taxon>Boletales</taxon>
        <taxon>Suillineae</taxon>
        <taxon>Suillaceae</taxon>
        <taxon>Suillus</taxon>
    </lineage>
</organism>
<dbReference type="Proteomes" id="UP000054485">
    <property type="component" value="Unassembled WGS sequence"/>
</dbReference>
<evidence type="ECO:0000313" key="1">
    <source>
        <dbReference type="EMBL" id="KIK39951.1"/>
    </source>
</evidence>
<accession>A0A0D0AE36</accession>
<protein>
    <submittedName>
        <fullName evidence="1">Uncharacterized protein</fullName>
    </submittedName>
</protein>
<evidence type="ECO:0000313" key="2">
    <source>
        <dbReference type="Proteomes" id="UP000054485"/>
    </source>
</evidence>